<accession>A0A9P4QMR0</accession>
<dbReference type="OrthoDB" id="5394254at2759"/>
<keyword evidence="3" id="KW-1185">Reference proteome</keyword>
<keyword evidence="1" id="KW-0812">Transmembrane</keyword>
<feature type="transmembrane region" description="Helical" evidence="1">
    <location>
        <begin position="275"/>
        <end position="294"/>
    </location>
</feature>
<dbReference type="Proteomes" id="UP000799444">
    <property type="component" value="Unassembled WGS sequence"/>
</dbReference>
<feature type="transmembrane region" description="Helical" evidence="1">
    <location>
        <begin position="35"/>
        <end position="58"/>
    </location>
</feature>
<evidence type="ECO:0000313" key="3">
    <source>
        <dbReference type="Proteomes" id="UP000799444"/>
    </source>
</evidence>
<dbReference type="AlphaFoldDB" id="A0A9P4QMR0"/>
<proteinExistence type="predicted"/>
<keyword evidence="1" id="KW-0472">Membrane</keyword>
<name>A0A9P4QMR0_9PLEO</name>
<gene>
    <name evidence="2" type="ORF">EJ04DRAFT_505165</name>
</gene>
<keyword evidence="1" id="KW-1133">Transmembrane helix</keyword>
<reference evidence="2" key="1">
    <citation type="journal article" date="2020" name="Stud. Mycol.">
        <title>101 Dothideomycetes genomes: a test case for predicting lifestyles and emergence of pathogens.</title>
        <authorList>
            <person name="Haridas S."/>
            <person name="Albert R."/>
            <person name="Binder M."/>
            <person name="Bloem J."/>
            <person name="Labutti K."/>
            <person name="Salamov A."/>
            <person name="Andreopoulos B."/>
            <person name="Baker S."/>
            <person name="Barry K."/>
            <person name="Bills G."/>
            <person name="Bluhm B."/>
            <person name="Cannon C."/>
            <person name="Castanera R."/>
            <person name="Culley D."/>
            <person name="Daum C."/>
            <person name="Ezra D."/>
            <person name="Gonzalez J."/>
            <person name="Henrissat B."/>
            <person name="Kuo A."/>
            <person name="Liang C."/>
            <person name="Lipzen A."/>
            <person name="Lutzoni F."/>
            <person name="Magnuson J."/>
            <person name="Mondo S."/>
            <person name="Nolan M."/>
            <person name="Ohm R."/>
            <person name="Pangilinan J."/>
            <person name="Park H.-J."/>
            <person name="Ramirez L."/>
            <person name="Alfaro M."/>
            <person name="Sun H."/>
            <person name="Tritt A."/>
            <person name="Yoshinaga Y."/>
            <person name="Zwiers L.-H."/>
            <person name="Turgeon B."/>
            <person name="Goodwin S."/>
            <person name="Spatafora J."/>
            <person name="Crous P."/>
            <person name="Grigoriev I."/>
        </authorList>
    </citation>
    <scope>NUCLEOTIDE SEQUENCE</scope>
    <source>
        <strain evidence="2">CBS 125425</strain>
    </source>
</reference>
<feature type="transmembrane region" description="Helical" evidence="1">
    <location>
        <begin position="70"/>
        <end position="91"/>
    </location>
</feature>
<evidence type="ECO:0000256" key="1">
    <source>
        <dbReference type="SAM" id="Phobius"/>
    </source>
</evidence>
<feature type="transmembrane region" description="Helical" evidence="1">
    <location>
        <begin position="306"/>
        <end position="325"/>
    </location>
</feature>
<sequence>MMAPSTFADRAPATVVTNGPATPLRASRLSPQFRAFLFVFISLAIRSTLLSVSTNFLGEELGDVSRKHDGLLVALAHLGSKVLLLLVGWFAGYDYIDIMCLTAITNAPFWYLLVTYYDVSVSTVAAHANIEILAVVLPTYLLRPKSAVHSPNVALRNRFLLSSTQVQVSTSLLAMGAYVLVLFSAIKSGWLNSFLVVHFDIPTLELAHNETPISLLWKTFVAGIAAREFLFNPSIGAQASSGATTPVATFDAATATLPATVKHNFWNYSKPTRTLIQQTAFLSAFIFVNTLQRCNTLQGADVAGPAGYALVWITATAITAAWWTWVGDTTN</sequence>
<protein>
    <submittedName>
        <fullName evidence="2">Uncharacterized protein</fullName>
    </submittedName>
</protein>
<dbReference type="EMBL" id="ML996311">
    <property type="protein sequence ID" value="KAF2727804.1"/>
    <property type="molecule type" value="Genomic_DNA"/>
</dbReference>
<organism evidence="2 3">
    <name type="scientific">Polyplosphaeria fusca</name>
    <dbReference type="NCBI Taxonomy" id="682080"/>
    <lineage>
        <taxon>Eukaryota</taxon>
        <taxon>Fungi</taxon>
        <taxon>Dikarya</taxon>
        <taxon>Ascomycota</taxon>
        <taxon>Pezizomycotina</taxon>
        <taxon>Dothideomycetes</taxon>
        <taxon>Pleosporomycetidae</taxon>
        <taxon>Pleosporales</taxon>
        <taxon>Tetraplosphaeriaceae</taxon>
        <taxon>Polyplosphaeria</taxon>
    </lineage>
</organism>
<feature type="transmembrane region" description="Helical" evidence="1">
    <location>
        <begin position="166"/>
        <end position="186"/>
    </location>
</feature>
<comment type="caution">
    <text evidence="2">The sequence shown here is derived from an EMBL/GenBank/DDBJ whole genome shotgun (WGS) entry which is preliminary data.</text>
</comment>
<evidence type="ECO:0000313" key="2">
    <source>
        <dbReference type="EMBL" id="KAF2727804.1"/>
    </source>
</evidence>